<accession>A0A2T1C7P8</accession>
<dbReference type="EMBL" id="PVWJ01000015">
    <property type="protein sequence ID" value="PSB04281.1"/>
    <property type="molecule type" value="Genomic_DNA"/>
</dbReference>
<feature type="coiled-coil region" evidence="1">
    <location>
        <begin position="122"/>
        <end position="202"/>
    </location>
</feature>
<gene>
    <name evidence="2" type="ORF">C7B64_04795</name>
</gene>
<keyword evidence="3" id="KW-1185">Reference proteome</keyword>
<keyword evidence="1" id="KW-0175">Coiled coil</keyword>
<evidence type="ECO:0000313" key="2">
    <source>
        <dbReference type="EMBL" id="PSB04281.1"/>
    </source>
</evidence>
<reference evidence="2 3" key="1">
    <citation type="submission" date="2018-02" db="EMBL/GenBank/DDBJ databases">
        <authorList>
            <person name="Cohen D.B."/>
            <person name="Kent A.D."/>
        </authorList>
    </citation>
    <scope>NUCLEOTIDE SEQUENCE [LARGE SCALE GENOMIC DNA]</scope>
    <source>
        <strain evidence="2 3">CCAP 1448/3</strain>
    </source>
</reference>
<evidence type="ECO:0000313" key="3">
    <source>
        <dbReference type="Proteomes" id="UP000238762"/>
    </source>
</evidence>
<dbReference type="Proteomes" id="UP000238762">
    <property type="component" value="Unassembled WGS sequence"/>
</dbReference>
<dbReference type="OrthoDB" id="518222at2"/>
<reference evidence="2 3" key="2">
    <citation type="submission" date="2018-03" db="EMBL/GenBank/DDBJ databases">
        <title>The ancient ancestry and fast evolution of plastids.</title>
        <authorList>
            <person name="Moore K.R."/>
            <person name="Magnabosco C."/>
            <person name="Momper L."/>
            <person name="Gold D.A."/>
            <person name="Bosak T."/>
            <person name="Fournier G.P."/>
        </authorList>
    </citation>
    <scope>NUCLEOTIDE SEQUENCE [LARGE SCALE GENOMIC DNA]</scope>
    <source>
        <strain evidence="2 3">CCAP 1448/3</strain>
    </source>
</reference>
<organism evidence="2 3">
    <name type="scientific">Merismopedia glauca CCAP 1448/3</name>
    <dbReference type="NCBI Taxonomy" id="1296344"/>
    <lineage>
        <taxon>Bacteria</taxon>
        <taxon>Bacillati</taxon>
        <taxon>Cyanobacteriota</taxon>
        <taxon>Cyanophyceae</taxon>
        <taxon>Synechococcales</taxon>
        <taxon>Merismopediaceae</taxon>
        <taxon>Merismopedia</taxon>
    </lineage>
</organism>
<protein>
    <submittedName>
        <fullName evidence="2">Uncharacterized protein</fullName>
    </submittedName>
</protein>
<sequence length="538" mass="62829">MFDLPESDLIEIYNYLPQILLRKAIKILVKESDNSGDRLILTEERNGNYWAIATEEKTNFLFPKAYYKINEFNINTVNQLFDCQNFESKETREFIVKKPAIVSRLPDAEQWKLEAKGILEFGNKSSSELEQLKNRCDRLQSQVEDLMQERDRLALELAELACDRLSEIRSQLVTKDEFKKEIELIKQERSQFSSQISQLQQNVSQTFSNYEAWCQNTNQSINSLTTKVGEIQTKVAQLQEYSRNNQRLNSVTQINAPTPTSSSVKPTEFRQVNLSQALSWEEANLVSKYNNNPNIFTNKIEVSETKESNDNRHGGSNQSPILEISRRGNYWIISESDFYYLVPNPNLKLNEFNYKTVEAFFKYHNYPKDFSQKLRLFKPAQVSPLPGGEKWELIQPGVIQATTKTEYNEDEFLFYIPPYYHLLNVYNRNPHTLLGKAIEVRETEDSINIRRLSGDSSATLERQNGGSYWIIKEENTDYVLLKKNFKINDYNHFTVEVLFECRNYYSNYSDYKLVKPATVQMISGGTWQLQERGVLEFH</sequence>
<name>A0A2T1C7P8_9CYAN</name>
<dbReference type="AlphaFoldDB" id="A0A2T1C7P8"/>
<proteinExistence type="predicted"/>
<dbReference type="RefSeq" id="WP_106287514.1">
    <property type="nucleotide sequence ID" value="NZ_CAWNTC010000200.1"/>
</dbReference>
<comment type="caution">
    <text evidence="2">The sequence shown here is derived from an EMBL/GenBank/DDBJ whole genome shotgun (WGS) entry which is preliminary data.</text>
</comment>
<evidence type="ECO:0000256" key="1">
    <source>
        <dbReference type="SAM" id="Coils"/>
    </source>
</evidence>